<sequence length="446" mass="50040">MEEDLTREDAARFCGCGRGKKKKNFPTENGDNNRSPFASTISRQVGIRDKEDMPPRWQQKLYLKTHMFRRTLGPFLLLNIALYVACLGLFIYFTVNIVNDYLDQQENPRTVLSTTNEPFQDFPGILICNNSPSVELTLIAAYVFPQAALADPELNLGLNEFTLTSRMVPVQINCPGVDEKPTYCYKLTDSIPAYGFQSGDSVCQGQNELYFYFDINPDLYDSRTSALGVSAVLHNSEVIEGLDFCELNICTTTKGAAQVDPCNASNELLDPGFDVLYASVNVETLVTLQKSVTEDLLSCSKSFLRWNPVTVVAVPNPKFTAEVLGDETATRRLVQLRVRFRSPFIQTTRFESQSFASMIGSMAGWFGFLSDGWGVISLLFILEKLYVQLTKHKWRRWTDRMNPKGLDNSAALEAEYINYSAAPSQAVRVSNDDQSHNTSLDEIDDA</sequence>
<feature type="region of interest" description="Disordered" evidence="1">
    <location>
        <begin position="427"/>
        <end position="446"/>
    </location>
</feature>
<reference evidence="3 4" key="1">
    <citation type="journal article" date="2023" name="Nat. Commun.">
        <title>Origin of minicircular mitochondrial genomes in red algae.</title>
        <authorList>
            <person name="Lee Y."/>
            <person name="Cho C.H."/>
            <person name="Lee Y.M."/>
            <person name="Park S.I."/>
            <person name="Yang J.H."/>
            <person name="West J.A."/>
            <person name="Bhattacharya D."/>
            <person name="Yoon H.S."/>
        </authorList>
    </citation>
    <scope>NUCLEOTIDE SEQUENCE [LARGE SCALE GENOMIC DNA]</scope>
    <source>
        <strain evidence="3 4">CCMP1338</strain>
        <tissue evidence="3">Whole cell</tissue>
    </source>
</reference>
<protein>
    <submittedName>
        <fullName evidence="3">Uncharacterized protein</fullName>
    </submittedName>
</protein>
<keyword evidence="4" id="KW-1185">Reference proteome</keyword>
<name>A0AAV8V2J5_9RHOD</name>
<evidence type="ECO:0000256" key="1">
    <source>
        <dbReference type="SAM" id="MobiDB-lite"/>
    </source>
</evidence>
<proteinExistence type="predicted"/>
<keyword evidence="2" id="KW-0472">Membrane</keyword>
<feature type="compositionally biased region" description="Polar residues" evidence="1">
    <location>
        <begin position="26"/>
        <end position="38"/>
    </location>
</feature>
<comment type="caution">
    <text evidence="3">The sequence shown here is derived from an EMBL/GenBank/DDBJ whole genome shotgun (WGS) entry which is preliminary data.</text>
</comment>
<organism evidence="3 4">
    <name type="scientific">Rhodosorus marinus</name>
    <dbReference type="NCBI Taxonomy" id="101924"/>
    <lineage>
        <taxon>Eukaryota</taxon>
        <taxon>Rhodophyta</taxon>
        <taxon>Stylonematophyceae</taxon>
        <taxon>Stylonematales</taxon>
        <taxon>Stylonemataceae</taxon>
        <taxon>Rhodosorus</taxon>
    </lineage>
</organism>
<gene>
    <name evidence="3" type="ORF">NDN08_005761</name>
</gene>
<dbReference type="AlphaFoldDB" id="A0AAV8V2J5"/>
<keyword evidence="2" id="KW-0812">Transmembrane</keyword>
<evidence type="ECO:0000313" key="4">
    <source>
        <dbReference type="Proteomes" id="UP001157974"/>
    </source>
</evidence>
<dbReference type="Proteomes" id="UP001157974">
    <property type="component" value="Unassembled WGS sequence"/>
</dbReference>
<feature type="region of interest" description="Disordered" evidence="1">
    <location>
        <begin position="17"/>
        <end position="38"/>
    </location>
</feature>
<accession>A0AAV8V2J5</accession>
<evidence type="ECO:0000256" key="2">
    <source>
        <dbReference type="SAM" id="Phobius"/>
    </source>
</evidence>
<keyword evidence="2" id="KW-1133">Transmembrane helix</keyword>
<feature type="transmembrane region" description="Helical" evidence="2">
    <location>
        <begin position="362"/>
        <end position="387"/>
    </location>
</feature>
<feature type="transmembrane region" description="Helical" evidence="2">
    <location>
        <begin position="72"/>
        <end position="95"/>
    </location>
</feature>
<dbReference type="EMBL" id="JAMWBK010000001">
    <property type="protein sequence ID" value="KAJ8909064.1"/>
    <property type="molecule type" value="Genomic_DNA"/>
</dbReference>
<evidence type="ECO:0000313" key="3">
    <source>
        <dbReference type="EMBL" id="KAJ8909064.1"/>
    </source>
</evidence>